<proteinExistence type="predicted"/>
<dbReference type="CDD" id="cd03025">
    <property type="entry name" value="DsbA_FrnE_like"/>
    <property type="match status" value="1"/>
</dbReference>
<name>A0ABX7I2T6_9BACT</name>
<organism evidence="1 2">
    <name type="scientific">Dyadobacter sandarakinus</name>
    <dbReference type="NCBI Taxonomy" id="2747268"/>
    <lineage>
        <taxon>Bacteria</taxon>
        <taxon>Pseudomonadati</taxon>
        <taxon>Bacteroidota</taxon>
        <taxon>Cytophagia</taxon>
        <taxon>Cytophagales</taxon>
        <taxon>Spirosomataceae</taxon>
        <taxon>Dyadobacter</taxon>
    </lineage>
</organism>
<dbReference type="PANTHER" id="PTHR13887:SF54">
    <property type="entry name" value="DSBA FAMILY PROTEIN"/>
    <property type="match status" value="1"/>
</dbReference>
<reference evidence="1 2" key="1">
    <citation type="submission" date="2020-06" db="EMBL/GenBank/DDBJ databases">
        <title>Dyadobacter sandarakinus sp. nov., isolated from the soil of the Arctic Yellow River Station.</title>
        <authorList>
            <person name="Zhang Y."/>
            <person name="Peng F."/>
        </authorList>
    </citation>
    <scope>NUCLEOTIDE SEQUENCE [LARGE SCALE GENOMIC DNA]</scope>
    <source>
        <strain evidence="1 2">Q3-56</strain>
    </source>
</reference>
<gene>
    <name evidence="1" type="ORF">HWI92_03820</name>
</gene>
<dbReference type="Proteomes" id="UP000612680">
    <property type="component" value="Chromosome"/>
</dbReference>
<dbReference type="SUPFAM" id="SSF52833">
    <property type="entry name" value="Thioredoxin-like"/>
    <property type="match status" value="1"/>
</dbReference>
<protein>
    <submittedName>
        <fullName evidence="1">DsbA family protein</fullName>
    </submittedName>
</protein>
<accession>A0ABX7I2T6</accession>
<dbReference type="Gene3D" id="3.40.30.10">
    <property type="entry name" value="Glutaredoxin"/>
    <property type="match status" value="1"/>
</dbReference>
<dbReference type="RefSeq" id="WP_204660860.1">
    <property type="nucleotide sequence ID" value="NZ_CP056775.1"/>
</dbReference>
<sequence length="221" mass="24832">MANRSSQRARIVYYTDPLCCWSWAMEKSWQQFIQTYEARISYQYCLAGMIQDWKQFNDPANPISNPTEMGALWAQVQQEQGISLNEKLWAEDPPSSSYPACLAVKTAGLQSHLAAEKYLSNLREAAMVQGLNISSTSVLFDVARQTSAANPGLLDMHRFGADFNGRESRLAFKDDIRKVRSNGIQRFPTFTFTLNGKGLMITGFRPFETLVGALRQVLSVG</sequence>
<evidence type="ECO:0000313" key="1">
    <source>
        <dbReference type="EMBL" id="QRR00100.1"/>
    </source>
</evidence>
<dbReference type="EMBL" id="CP056775">
    <property type="protein sequence ID" value="QRR00100.1"/>
    <property type="molecule type" value="Genomic_DNA"/>
</dbReference>
<dbReference type="InterPro" id="IPR036249">
    <property type="entry name" value="Thioredoxin-like_sf"/>
</dbReference>
<dbReference type="PANTHER" id="PTHR13887">
    <property type="entry name" value="GLUTATHIONE S-TRANSFERASE KAPPA"/>
    <property type="match status" value="1"/>
</dbReference>
<dbReference type="Pfam" id="PF13743">
    <property type="entry name" value="Thioredoxin_5"/>
    <property type="match status" value="1"/>
</dbReference>
<keyword evidence="2" id="KW-1185">Reference proteome</keyword>
<evidence type="ECO:0000313" key="2">
    <source>
        <dbReference type="Proteomes" id="UP000612680"/>
    </source>
</evidence>